<name>A0ABN2BU69_9ACTN</name>
<organism evidence="5 6">
    <name type="scientific">Nocardioides humi</name>
    <dbReference type="NCBI Taxonomy" id="449461"/>
    <lineage>
        <taxon>Bacteria</taxon>
        <taxon>Bacillati</taxon>
        <taxon>Actinomycetota</taxon>
        <taxon>Actinomycetes</taxon>
        <taxon>Propionibacteriales</taxon>
        <taxon>Nocardioidaceae</taxon>
        <taxon>Nocardioides</taxon>
    </lineage>
</organism>
<proteinExistence type="predicted"/>
<keyword evidence="6" id="KW-1185">Reference proteome</keyword>
<dbReference type="Pfam" id="PF00356">
    <property type="entry name" value="LacI"/>
    <property type="match status" value="1"/>
</dbReference>
<keyword evidence="1" id="KW-0805">Transcription regulation</keyword>
<reference evidence="5 6" key="1">
    <citation type="journal article" date="2019" name="Int. J. Syst. Evol. Microbiol.">
        <title>The Global Catalogue of Microorganisms (GCM) 10K type strain sequencing project: providing services to taxonomists for standard genome sequencing and annotation.</title>
        <authorList>
            <consortium name="The Broad Institute Genomics Platform"/>
            <consortium name="The Broad Institute Genome Sequencing Center for Infectious Disease"/>
            <person name="Wu L."/>
            <person name="Ma J."/>
        </authorList>
    </citation>
    <scope>NUCLEOTIDE SEQUENCE [LARGE SCALE GENOMIC DNA]</scope>
    <source>
        <strain evidence="5 6">JCM 14942</strain>
    </source>
</reference>
<dbReference type="CDD" id="cd01392">
    <property type="entry name" value="HTH_LacI"/>
    <property type="match status" value="1"/>
</dbReference>
<dbReference type="Proteomes" id="UP001500842">
    <property type="component" value="Unassembled WGS sequence"/>
</dbReference>
<dbReference type="PANTHER" id="PTHR30146">
    <property type="entry name" value="LACI-RELATED TRANSCRIPTIONAL REPRESSOR"/>
    <property type="match status" value="1"/>
</dbReference>
<dbReference type="GO" id="GO:0003677">
    <property type="term" value="F:DNA binding"/>
    <property type="evidence" value="ECO:0007669"/>
    <property type="project" value="UniProtKB-KW"/>
</dbReference>
<feature type="domain" description="HTH lacI-type" evidence="4">
    <location>
        <begin position="7"/>
        <end position="63"/>
    </location>
</feature>
<comment type="caution">
    <text evidence="5">The sequence shown here is derived from an EMBL/GenBank/DDBJ whole genome shotgun (WGS) entry which is preliminary data.</text>
</comment>
<protein>
    <submittedName>
        <fullName evidence="5">LacI family DNA-binding transcriptional regulator</fullName>
    </submittedName>
</protein>
<dbReference type="Gene3D" id="1.10.260.40">
    <property type="entry name" value="lambda repressor-like DNA-binding domains"/>
    <property type="match status" value="1"/>
</dbReference>
<dbReference type="PANTHER" id="PTHR30146:SF155">
    <property type="entry name" value="ALANINE RACEMASE"/>
    <property type="match status" value="1"/>
</dbReference>
<dbReference type="PROSITE" id="PS50932">
    <property type="entry name" value="HTH_LACI_2"/>
    <property type="match status" value="1"/>
</dbReference>
<sequence>MASGRVPRLEDVARLAGVHPSTASRSLSQEQSGRIGAKTRERVLAAARELGYTPDLTAASLRTGRTMTIGVVIPDFSNPIWASLLAGLGETLQERDYTPVIIETKDDRRRFDRALEILTDRRVDGMINAAVRLTDKKRLTAFVARTPTVLAGRDLPGLDVPKVLVDDVRGGELAVSHLVQRGHRSIVQICGPGSVGPFKSRAEGAQAVVERSGDSVALHSHVVDQPTVDEADRVMSAALAAGPAFTSVFAHNDLMAIGALQAIRRAGMRCPDDVSVVGYNDNPLSQHLAPSLTTISLPFVQTGRTAADTLLSKLLHNDPPVVTTLQPSLIVRDSTAAAR</sequence>
<dbReference type="EMBL" id="BAAAOR010000041">
    <property type="protein sequence ID" value="GAA1545992.1"/>
    <property type="molecule type" value="Genomic_DNA"/>
</dbReference>
<keyword evidence="2 5" id="KW-0238">DNA-binding</keyword>
<dbReference type="SMART" id="SM00354">
    <property type="entry name" value="HTH_LACI"/>
    <property type="match status" value="1"/>
</dbReference>
<dbReference type="Gene3D" id="3.40.50.2300">
    <property type="match status" value="2"/>
</dbReference>
<dbReference type="Pfam" id="PF13377">
    <property type="entry name" value="Peripla_BP_3"/>
    <property type="match status" value="1"/>
</dbReference>
<dbReference type="InterPro" id="IPR046335">
    <property type="entry name" value="LacI/GalR-like_sensor"/>
</dbReference>
<dbReference type="SUPFAM" id="SSF53822">
    <property type="entry name" value="Periplasmic binding protein-like I"/>
    <property type="match status" value="1"/>
</dbReference>
<evidence type="ECO:0000313" key="5">
    <source>
        <dbReference type="EMBL" id="GAA1545992.1"/>
    </source>
</evidence>
<dbReference type="CDD" id="cd06267">
    <property type="entry name" value="PBP1_LacI_sugar_binding-like"/>
    <property type="match status" value="1"/>
</dbReference>
<dbReference type="InterPro" id="IPR028082">
    <property type="entry name" value="Peripla_BP_I"/>
</dbReference>
<dbReference type="SUPFAM" id="SSF47413">
    <property type="entry name" value="lambda repressor-like DNA-binding domains"/>
    <property type="match status" value="1"/>
</dbReference>
<dbReference type="InterPro" id="IPR000843">
    <property type="entry name" value="HTH_LacI"/>
</dbReference>
<evidence type="ECO:0000256" key="3">
    <source>
        <dbReference type="ARBA" id="ARBA00023163"/>
    </source>
</evidence>
<evidence type="ECO:0000259" key="4">
    <source>
        <dbReference type="PROSITE" id="PS50932"/>
    </source>
</evidence>
<dbReference type="InterPro" id="IPR010982">
    <property type="entry name" value="Lambda_DNA-bd_dom_sf"/>
</dbReference>
<accession>A0ABN2BU69</accession>
<keyword evidence="3" id="KW-0804">Transcription</keyword>
<gene>
    <name evidence="5" type="ORF">GCM10009788_55440</name>
</gene>
<evidence type="ECO:0000256" key="1">
    <source>
        <dbReference type="ARBA" id="ARBA00023015"/>
    </source>
</evidence>
<evidence type="ECO:0000313" key="6">
    <source>
        <dbReference type="Proteomes" id="UP001500842"/>
    </source>
</evidence>
<evidence type="ECO:0000256" key="2">
    <source>
        <dbReference type="ARBA" id="ARBA00023125"/>
    </source>
</evidence>